<feature type="transmembrane region" description="Helical" evidence="4">
    <location>
        <begin position="436"/>
        <end position="460"/>
    </location>
</feature>
<dbReference type="Gene3D" id="1.10.510.10">
    <property type="entry name" value="Transferase(Phosphotransferase) domain 1"/>
    <property type="match status" value="1"/>
</dbReference>
<organism evidence="7 8">
    <name type="scientific">Cephalotus follicularis</name>
    <name type="common">Albany pitcher plant</name>
    <dbReference type="NCBI Taxonomy" id="3775"/>
    <lineage>
        <taxon>Eukaryota</taxon>
        <taxon>Viridiplantae</taxon>
        <taxon>Streptophyta</taxon>
        <taxon>Embryophyta</taxon>
        <taxon>Tracheophyta</taxon>
        <taxon>Spermatophyta</taxon>
        <taxon>Magnoliopsida</taxon>
        <taxon>eudicotyledons</taxon>
        <taxon>Gunneridae</taxon>
        <taxon>Pentapetalae</taxon>
        <taxon>rosids</taxon>
        <taxon>fabids</taxon>
        <taxon>Oxalidales</taxon>
        <taxon>Cephalotaceae</taxon>
        <taxon>Cephalotus</taxon>
    </lineage>
</organism>
<keyword evidence="7" id="KW-0418">Kinase</keyword>
<evidence type="ECO:0000256" key="5">
    <source>
        <dbReference type="SAM" id="SignalP"/>
    </source>
</evidence>
<dbReference type="Pfam" id="PF08276">
    <property type="entry name" value="PAN_2"/>
    <property type="match status" value="1"/>
</dbReference>
<dbReference type="Gene3D" id="2.90.10.10">
    <property type="entry name" value="Bulb-type lectin domain"/>
    <property type="match status" value="2"/>
</dbReference>
<keyword evidence="8" id="KW-1185">Reference proteome</keyword>
<evidence type="ECO:0000313" key="8">
    <source>
        <dbReference type="Proteomes" id="UP000187406"/>
    </source>
</evidence>
<dbReference type="InterPro" id="IPR036426">
    <property type="entry name" value="Bulb-type_lectin_dom_sf"/>
</dbReference>
<dbReference type="PANTHER" id="PTHR47976:SF78">
    <property type="entry name" value="RECEPTOR-LIKE SERINE_THREONINE-PROTEIN KINASE"/>
    <property type="match status" value="1"/>
</dbReference>
<feature type="domain" description="Bulb-type lectin" evidence="6">
    <location>
        <begin position="24"/>
        <end position="140"/>
    </location>
</feature>
<evidence type="ECO:0000256" key="3">
    <source>
        <dbReference type="ARBA" id="ARBA00023180"/>
    </source>
</evidence>
<dbReference type="PANTHER" id="PTHR47976">
    <property type="entry name" value="G-TYPE LECTIN S-RECEPTOR-LIKE SERINE/THREONINE-PROTEIN KINASE SD2-5"/>
    <property type="match status" value="1"/>
</dbReference>
<reference evidence="8" key="1">
    <citation type="submission" date="2016-04" db="EMBL/GenBank/DDBJ databases">
        <title>Cephalotus genome sequencing.</title>
        <authorList>
            <person name="Fukushima K."/>
            <person name="Hasebe M."/>
            <person name="Fang X."/>
        </authorList>
    </citation>
    <scope>NUCLEOTIDE SEQUENCE [LARGE SCALE GENOMIC DNA]</scope>
    <source>
        <strain evidence="8">cv. St1</strain>
    </source>
</reference>
<dbReference type="FunFam" id="2.90.10.10:FF:000013">
    <property type="entry name" value="G-type lectin S-receptor-like serine/threonine-protein kinase LECRK1"/>
    <property type="match status" value="1"/>
</dbReference>
<evidence type="ECO:0000256" key="4">
    <source>
        <dbReference type="SAM" id="Phobius"/>
    </source>
</evidence>
<protein>
    <submittedName>
        <fullName evidence="7">B_lectin domain-containing protein/Pkinase_Tyr domain-containing protein/PAN_2 domain-containing protein</fullName>
    </submittedName>
</protein>
<accession>A0A1Q3D9K6</accession>
<dbReference type="SUPFAM" id="SSF56112">
    <property type="entry name" value="Protein kinase-like (PK-like)"/>
    <property type="match status" value="1"/>
</dbReference>
<evidence type="ECO:0000313" key="7">
    <source>
        <dbReference type="EMBL" id="GAV88993.1"/>
    </source>
</evidence>
<evidence type="ECO:0000256" key="1">
    <source>
        <dbReference type="ARBA" id="ARBA00022729"/>
    </source>
</evidence>
<keyword evidence="4" id="KW-1133">Transmembrane helix</keyword>
<keyword evidence="4" id="KW-0472">Membrane</keyword>
<keyword evidence="1 5" id="KW-0732">Signal</keyword>
<comment type="caution">
    <text evidence="7">The sequence shown here is derived from an EMBL/GenBank/DDBJ whole genome shotgun (WGS) entry which is preliminary data.</text>
</comment>
<feature type="chain" id="PRO_5012569177" evidence="5">
    <location>
        <begin position="24"/>
        <end position="631"/>
    </location>
</feature>
<dbReference type="InterPro" id="IPR003609">
    <property type="entry name" value="Pan_app"/>
</dbReference>
<sequence>MASSAVSYVLFIFIFLLSHFSKANIILNTSMSTTNGMSSWLSGDFAFGFRQLNNSDLFLLAIWFNKIPDRTIVWQANGNNPTKSGSKVELTASGLVLYDPSGQSIWEAKPATNVSYAVMLDNGNFVLAGNDSFYAWETFKNPTDTILPTQILDLGGMLYSRLQTNYSKGRFELHFWNGNLELNPIAWPSEFRYNQYYSSGTYNPNSSLSGNQLDFNESANIYILQMNGDIAPFPSWDPVPASTADYYYRATLDFDGVFTQYAYPKNSNTNDSWQPLQSIPENICKDIYNDVGSGACGYNSYCSIQNRKPSCDCPPQYVFNDPNDRFSGCKPSILQGCGVDDATRNPEELFETREIRNVDWPNGDYERLSPFNQTECETSCLHDCSCVVAIYQYEDNTCWKKKLPLSNGRFDNARNALFKVRKGVPTSGSSKNKERILSVSLLGGSAFLNALLLVVISLIFSKKHYKKVKEEVHDSNALKTNLCSFTYKELEEATDGFKEELGRGSFGIVYKGVLKAGSEWFKNVPVTAKVDVYSFGVMLLEIISCRRSVVMEMEEEEQAIIADWAYDCYVQGRIDDLLDDDKEATVDKCRLHRWVIIAIWCIEEDPSKRPTMKMVMQMLEGFVEVPLPPCT</sequence>
<keyword evidence="2" id="KW-1015">Disulfide bond</keyword>
<name>A0A1Q3D9K6_CEPFO</name>
<dbReference type="PROSITE" id="PS50927">
    <property type="entry name" value="BULB_LECTIN"/>
    <property type="match status" value="1"/>
</dbReference>
<keyword evidence="4" id="KW-0812">Transmembrane</keyword>
<dbReference type="CDD" id="cd00028">
    <property type="entry name" value="B_lectin"/>
    <property type="match status" value="1"/>
</dbReference>
<dbReference type="OrthoDB" id="1930390at2759"/>
<proteinExistence type="predicted"/>
<dbReference type="SMART" id="SM00108">
    <property type="entry name" value="B_lectin"/>
    <property type="match status" value="1"/>
</dbReference>
<evidence type="ECO:0000256" key="2">
    <source>
        <dbReference type="ARBA" id="ARBA00023157"/>
    </source>
</evidence>
<evidence type="ECO:0000259" key="6">
    <source>
        <dbReference type="PROSITE" id="PS50927"/>
    </source>
</evidence>
<keyword evidence="3" id="KW-0325">Glycoprotein</keyword>
<dbReference type="InterPro" id="IPR011009">
    <property type="entry name" value="Kinase-like_dom_sf"/>
</dbReference>
<dbReference type="InterPro" id="IPR051343">
    <property type="entry name" value="G-type_lectin_kinases/EP1-like"/>
</dbReference>
<dbReference type="Proteomes" id="UP000187406">
    <property type="component" value="Unassembled WGS sequence"/>
</dbReference>
<dbReference type="InParanoid" id="A0A1Q3D9K6"/>
<dbReference type="EMBL" id="BDDD01005195">
    <property type="protein sequence ID" value="GAV88993.1"/>
    <property type="molecule type" value="Genomic_DNA"/>
</dbReference>
<dbReference type="Pfam" id="PF01453">
    <property type="entry name" value="B_lectin"/>
    <property type="match status" value="1"/>
</dbReference>
<feature type="signal peptide" evidence="5">
    <location>
        <begin position="1"/>
        <end position="23"/>
    </location>
</feature>
<dbReference type="GO" id="GO:0016301">
    <property type="term" value="F:kinase activity"/>
    <property type="evidence" value="ECO:0007669"/>
    <property type="project" value="UniProtKB-KW"/>
</dbReference>
<dbReference type="SUPFAM" id="SSF51110">
    <property type="entry name" value="alpha-D-mannose-specific plant lectins"/>
    <property type="match status" value="1"/>
</dbReference>
<keyword evidence="7" id="KW-0808">Transferase</keyword>
<dbReference type="AlphaFoldDB" id="A0A1Q3D9K6"/>
<dbReference type="STRING" id="3775.A0A1Q3D9K6"/>
<dbReference type="InterPro" id="IPR001480">
    <property type="entry name" value="Bulb-type_lectin_dom"/>
</dbReference>
<gene>
    <name evidence="7" type="ORF">CFOL_v3_32414</name>
</gene>